<evidence type="ECO:0000256" key="1">
    <source>
        <dbReference type="SAM" id="MobiDB-lite"/>
    </source>
</evidence>
<protein>
    <submittedName>
        <fullName evidence="2">Uncharacterized protein</fullName>
    </submittedName>
</protein>
<keyword evidence="3" id="KW-1185">Reference proteome</keyword>
<dbReference type="PANTHER" id="PTHR33119:SF1">
    <property type="entry name" value="FE2OG DIOXYGENASE DOMAIN-CONTAINING PROTEIN"/>
    <property type="match status" value="1"/>
</dbReference>
<dbReference type="InterPro" id="IPR025340">
    <property type="entry name" value="DUF4246"/>
</dbReference>
<reference evidence="2 3" key="1">
    <citation type="submission" date="2024-01" db="EMBL/GenBank/DDBJ databases">
        <title>A draft genome for the cacao thread blight pathogen Marasmiellus scandens.</title>
        <authorList>
            <person name="Baruah I.K."/>
            <person name="Leung J."/>
            <person name="Bukari Y."/>
            <person name="Amoako-Attah I."/>
            <person name="Meinhardt L.W."/>
            <person name="Bailey B.A."/>
            <person name="Cohen S.P."/>
        </authorList>
    </citation>
    <scope>NUCLEOTIDE SEQUENCE [LARGE SCALE GENOMIC DNA]</scope>
    <source>
        <strain evidence="2 3">GH-19</strain>
    </source>
</reference>
<dbReference type="EMBL" id="JBANRG010000026">
    <property type="protein sequence ID" value="KAK7453452.1"/>
    <property type="molecule type" value="Genomic_DNA"/>
</dbReference>
<dbReference type="PANTHER" id="PTHR33119">
    <property type="entry name" value="IFI3P"/>
    <property type="match status" value="1"/>
</dbReference>
<feature type="region of interest" description="Disordered" evidence="1">
    <location>
        <begin position="1"/>
        <end position="29"/>
    </location>
</feature>
<organism evidence="2 3">
    <name type="scientific">Marasmiellus scandens</name>
    <dbReference type="NCBI Taxonomy" id="2682957"/>
    <lineage>
        <taxon>Eukaryota</taxon>
        <taxon>Fungi</taxon>
        <taxon>Dikarya</taxon>
        <taxon>Basidiomycota</taxon>
        <taxon>Agaricomycotina</taxon>
        <taxon>Agaricomycetes</taxon>
        <taxon>Agaricomycetidae</taxon>
        <taxon>Agaricales</taxon>
        <taxon>Marasmiineae</taxon>
        <taxon>Omphalotaceae</taxon>
        <taxon>Marasmiellus</taxon>
    </lineage>
</organism>
<proteinExistence type="predicted"/>
<sequence>MRPNQEEDKDYDTDEDSTDNYPSDWEDQEPEIYWGISKPMWTTEISPYVNLGTIKTTGVQASGTGRILTFPNWIQHKVKGVRHAESESENSKAMEAAESVATRKILCFFLVDDQELEDNSGSYHALEYPNVELMSVLTTSDIPCQKRSINRATLHYLLPFIAKRLGKSDGKQSGLKGKEFPPELVDLVWEFYDAEEKKLSRTEAEQHRRHLMEDRKMNTTKESVDGYSLCEH</sequence>
<feature type="compositionally biased region" description="Acidic residues" evidence="1">
    <location>
        <begin position="7"/>
        <end position="29"/>
    </location>
</feature>
<dbReference type="Proteomes" id="UP001498398">
    <property type="component" value="Unassembled WGS sequence"/>
</dbReference>
<evidence type="ECO:0000313" key="2">
    <source>
        <dbReference type="EMBL" id="KAK7453452.1"/>
    </source>
</evidence>
<name>A0ABR1JCY5_9AGAR</name>
<evidence type="ECO:0000313" key="3">
    <source>
        <dbReference type="Proteomes" id="UP001498398"/>
    </source>
</evidence>
<gene>
    <name evidence="2" type="ORF">VKT23_011724</name>
</gene>
<comment type="caution">
    <text evidence="2">The sequence shown here is derived from an EMBL/GenBank/DDBJ whole genome shotgun (WGS) entry which is preliminary data.</text>
</comment>
<accession>A0ABR1JCY5</accession>